<name>Q4JZL0_STREE</name>
<accession>Q4JZL0</accession>
<gene>
    <name evidence="2" type="primary">wzy</name>
    <name evidence="2" type="ORF">SPC33C_0014</name>
</gene>
<dbReference type="AlphaFoldDB" id="Q4JZL0"/>
<feature type="transmembrane region" description="Helical" evidence="1">
    <location>
        <begin position="196"/>
        <end position="212"/>
    </location>
</feature>
<dbReference type="EMBL" id="CR931700">
    <property type="protein sequence ID" value="CAI34217.1"/>
    <property type="molecule type" value="Genomic_DNA"/>
</dbReference>
<keyword evidence="1" id="KW-0812">Transmembrane</keyword>
<reference evidence="2" key="1">
    <citation type="journal article" date="2006" name="PLoS Genet.">
        <title>Genetic analysis of the capsular biosynthetic locus from all 90 pneumococcal serotypes.</title>
        <authorList>
            <person name="Bentley S.D."/>
            <person name="Aanensen D.M."/>
            <person name="Mavroidi A."/>
            <person name="Saunders D."/>
            <person name="Rabbinowitsch E."/>
            <person name="Collins M."/>
            <person name="Donohoe K."/>
            <person name="Harris D."/>
            <person name="Murphy L."/>
            <person name="Quail M.A."/>
            <person name="Samuel G."/>
            <person name="Skovsted I.C."/>
            <person name="Kaltoft M.S."/>
            <person name="Barrell B."/>
            <person name="Reeves P.R."/>
            <person name="Parkhill J."/>
            <person name="Spratt B.G."/>
        </authorList>
    </citation>
    <scope>NUCLEOTIDE SEQUENCE</scope>
    <source>
        <strain evidence="2">7098/41</strain>
    </source>
</reference>
<keyword evidence="1" id="KW-0472">Membrane</keyword>
<organism evidence="2">
    <name type="scientific">Streptococcus pneumoniae</name>
    <dbReference type="NCBI Taxonomy" id="1313"/>
    <lineage>
        <taxon>Bacteria</taxon>
        <taxon>Bacillati</taxon>
        <taxon>Bacillota</taxon>
        <taxon>Bacilli</taxon>
        <taxon>Lactobacillales</taxon>
        <taxon>Streptococcaceae</taxon>
        <taxon>Streptococcus</taxon>
    </lineage>
</organism>
<feature type="transmembrane region" description="Helical" evidence="1">
    <location>
        <begin position="66"/>
        <end position="85"/>
    </location>
</feature>
<feature type="transmembrane region" description="Helical" evidence="1">
    <location>
        <begin position="34"/>
        <end position="54"/>
    </location>
</feature>
<feature type="transmembrane region" description="Helical" evidence="1">
    <location>
        <begin position="91"/>
        <end position="112"/>
    </location>
</feature>
<evidence type="ECO:0000256" key="1">
    <source>
        <dbReference type="SAM" id="Phobius"/>
    </source>
</evidence>
<dbReference type="RefSeq" id="WP_050205369.1">
    <property type="nucleotide sequence ID" value="NZ_CHSR01000017.1"/>
</dbReference>
<feature type="transmembrane region" description="Helical" evidence="1">
    <location>
        <begin position="124"/>
        <end position="142"/>
    </location>
</feature>
<proteinExistence type="predicted"/>
<evidence type="ECO:0000313" key="2">
    <source>
        <dbReference type="EMBL" id="CAI34217.1"/>
    </source>
</evidence>
<keyword evidence="1" id="KW-1133">Transmembrane helix</keyword>
<feature type="transmembrane region" description="Helical" evidence="1">
    <location>
        <begin position="329"/>
        <end position="353"/>
    </location>
</feature>
<sequence>MAVRKLSLVNILDYVWLTLIILQCYSIYTVKSEPLTLIVPLLITTVTLLLFNLLRFTLSLNFIHKFIYMLGLYFTAIVTFFLTNIGANVTILNITKYFILFPLFFLINSMYMNRKILPALLSKFVNVVVILAMFSLFFWIFGTLLNVVHPTSTVINQWSGGRLINSYYNLYFETQQMTFFGIHIIRNSGIFAESPIWGLILSIAYVIDLLILKSDKNNKRNIIILTMLSTISTAGISIIGLAILYKIATNRHKAKLLLFPVTVGLGFSLLLLLTEKSETVSANLRVDDYNIGFIVWKTSLWIGHGLNNGILAIQSHIPTFIRGVGYSNTLFVILAQGGLFLFLIYFSPMILLLFKKKINFDFKFAIILFLILVTTIIFEGTYLFFWILALSYSYLFFMILDKNSIQNRQL</sequence>
<feature type="transmembrane region" description="Helical" evidence="1">
    <location>
        <begin position="224"/>
        <end position="248"/>
    </location>
</feature>
<feature type="transmembrane region" description="Helical" evidence="1">
    <location>
        <begin position="360"/>
        <end position="377"/>
    </location>
</feature>
<feature type="transmembrane region" description="Helical" evidence="1">
    <location>
        <begin position="254"/>
        <end position="273"/>
    </location>
</feature>
<feature type="transmembrane region" description="Helical" evidence="1">
    <location>
        <begin position="7"/>
        <end position="28"/>
    </location>
</feature>
<protein>
    <submittedName>
        <fullName evidence="2">Oligosaccharide repeat unit polymerase Wzy</fullName>
    </submittedName>
</protein>